<evidence type="ECO:0000313" key="11">
    <source>
        <dbReference type="EMBL" id="PSC71778.1"/>
    </source>
</evidence>
<evidence type="ECO:0000256" key="1">
    <source>
        <dbReference type="ARBA" id="ARBA00022527"/>
    </source>
</evidence>
<feature type="compositionally biased region" description="Low complexity" evidence="7">
    <location>
        <begin position="578"/>
        <end position="601"/>
    </location>
</feature>
<feature type="compositionally biased region" description="Basic and acidic residues" evidence="7">
    <location>
        <begin position="535"/>
        <end position="548"/>
    </location>
</feature>
<dbReference type="PROSITE" id="PS50011">
    <property type="entry name" value="PROTEIN_KINASE_DOM"/>
    <property type="match status" value="1"/>
</dbReference>
<dbReference type="GO" id="GO:0004674">
    <property type="term" value="F:protein serine/threonine kinase activity"/>
    <property type="evidence" value="ECO:0007669"/>
    <property type="project" value="UniProtKB-KW"/>
</dbReference>
<feature type="compositionally biased region" description="Low complexity" evidence="7">
    <location>
        <begin position="1398"/>
        <end position="1419"/>
    </location>
</feature>
<keyword evidence="5 6" id="KW-0067">ATP-binding</keyword>
<feature type="binding site" evidence="6">
    <location>
        <position position="695"/>
    </location>
    <ligand>
        <name>ATP</name>
        <dbReference type="ChEBI" id="CHEBI:30616"/>
    </ligand>
</feature>
<protein>
    <submittedName>
        <fullName evidence="11">Serine threonine-kinase</fullName>
    </submittedName>
</protein>
<keyword evidence="4" id="KW-0418">Kinase</keyword>
<keyword evidence="3 6" id="KW-0547">Nucleotide-binding</keyword>
<evidence type="ECO:0000256" key="4">
    <source>
        <dbReference type="ARBA" id="ARBA00022777"/>
    </source>
</evidence>
<feature type="region of interest" description="Disordered" evidence="7">
    <location>
        <begin position="529"/>
        <end position="609"/>
    </location>
</feature>
<name>A0A2P6VCG7_9CHLO</name>
<keyword evidence="8" id="KW-0472">Membrane</keyword>
<dbReference type="InterPro" id="IPR003609">
    <property type="entry name" value="Pan_app"/>
</dbReference>
<dbReference type="SMART" id="SM00220">
    <property type="entry name" value="S_TKc"/>
    <property type="match status" value="1"/>
</dbReference>
<keyword evidence="12" id="KW-1185">Reference proteome</keyword>
<dbReference type="GO" id="GO:0005524">
    <property type="term" value="F:ATP binding"/>
    <property type="evidence" value="ECO:0007669"/>
    <property type="project" value="UniProtKB-UniRule"/>
</dbReference>
<feature type="region of interest" description="Disordered" evidence="7">
    <location>
        <begin position="1388"/>
        <end position="1439"/>
    </location>
</feature>
<dbReference type="Pfam" id="PF14295">
    <property type="entry name" value="PAN_4"/>
    <property type="match status" value="4"/>
</dbReference>
<keyword evidence="2" id="KW-0808">Transferase</keyword>
<evidence type="ECO:0000256" key="9">
    <source>
        <dbReference type="SAM" id="SignalP"/>
    </source>
</evidence>
<dbReference type="InterPro" id="IPR011009">
    <property type="entry name" value="Kinase-like_dom_sf"/>
</dbReference>
<feature type="chain" id="PRO_5015122816" evidence="9">
    <location>
        <begin position="18"/>
        <end position="1439"/>
    </location>
</feature>
<feature type="domain" description="Protein kinase" evidence="10">
    <location>
        <begin position="667"/>
        <end position="916"/>
    </location>
</feature>
<organism evidence="11 12">
    <name type="scientific">Micractinium conductrix</name>
    <dbReference type="NCBI Taxonomy" id="554055"/>
    <lineage>
        <taxon>Eukaryota</taxon>
        <taxon>Viridiplantae</taxon>
        <taxon>Chlorophyta</taxon>
        <taxon>core chlorophytes</taxon>
        <taxon>Trebouxiophyceae</taxon>
        <taxon>Chlorellales</taxon>
        <taxon>Chlorellaceae</taxon>
        <taxon>Chlorella clade</taxon>
        <taxon>Micractinium</taxon>
    </lineage>
</organism>
<evidence type="ECO:0000259" key="10">
    <source>
        <dbReference type="PROSITE" id="PS50011"/>
    </source>
</evidence>
<proteinExistence type="predicted"/>
<feature type="region of interest" description="Disordered" evidence="7">
    <location>
        <begin position="309"/>
        <end position="384"/>
    </location>
</feature>
<accession>A0A2P6VCG7</accession>
<evidence type="ECO:0000256" key="3">
    <source>
        <dbReference type="ARBA" id="ARBA00022741"/>
    </source>
</evidence>
<dbReference type="InterPro" id="IPR008271">
    <property type="entry name" value="Ser/Thr_kinase_AS"/>
</dbReference>
<comment type="caution">
    <text evidence="11">The sequence shown here is derived from an EMBL/GenBank/DDBJ whole genome shotgun (WGS) entry which is preliminary data.</text>
</comment>
<keyword evidence="9" id="KW-0732">Signal</keyword>
<feature type="compositionally biased region" description="Low complexity" evidence="7">
    <location>
        <begin position="333"/>
        <end position="359"/>
    </location>
</feature>
<dbReference type="InterPro" id="IPR017441">
    <property type="entry name" value="Protein_kinase_ATP_BS"/>
</dbReference>
<keyword evidence="1" id="KW-0723">Serine/threonine-protein kinase</keyword>
<dbReference type="PANTHER" id="PTHR44329">
    <property type="entry name" value="SERINE/THREONINE-PROTEIN KINASE TNNI3K-RELATED"/>
    <property type="match status" value="1"/>
</dbReference>
<dbReference type="STRING" id="554055.A0A2P6VCG7"/>
<keyword evidence="8" id="KW-1133">Transmembrane helix</keyword>
<dbReference type="Proteomes" id="UP000239649">
    <property type="component" value="Unassembled WGS sequence"/>
</dbReference>
<dbReference type="InterPro" id="IPR000719">
    <property type="entry name" value="Prot_kinase_dom"/>
</dbReference>
<reference evidence="11 12" key="1">
    <citation type="journal article" date="2018" name="Plant J.">
        <title>Genome sequences of Chlorella sorokiniana UTEX 1602 and Micractinium conductrix SAG 241.80: implications to maltose excretion by a green alga.</title>
        <authorList>
            <person name="Arriola M.B."/>
            <person name="Velmurugan N."/>
            <person name="Zhang Y."/>
            <person name="Plunkett M.H."/>
            <person name="Hondzo H."/>
            <person name="Barney B.M."/>
        </authorList>
    </citation>
    <scope>NUCLEOTIDE SEQUENCE [LARGE SCALE GENOMIC DNA]</scope>
    <source>
        <strain evidence="11 12">SAG 241.80</strain>
    </source>
</reference>
<dbReference type="Gene3D" id="1.10.510.10">
    <property type="entry name" value="Transferase(Phosphotransferase) domain 1"/>
    <property type="match status" value="1"/>
</dbReference>
<sequence length="1439" mass="147625">MVLCGLLAASGAQAASAAPCAATQHRRLLQSPASPANAASGPIIETVEVDVVSQECIMLMNSYYDAAALGVVELAAPSANQADSARDCCALCHDSRTSCNAFQWCPEAQGCNLGSVSFPYRGCQLLDLSGYLNASVNTGAIKQDGPGVPFTAGSPLFFSVPKLSGYDVDIGRNFGGKFNYTCAGSMVEKSCVIAGSAQEVSVACNADPLCLAFTWYPSGAASRPQNPLGVLKGGGNVQLSSNDTELNPYAAIYIKLQPYGASASGDGGGGPTTVVIAVVASVVGVAAVAMAVLAVFDVRYRRLKASVADGRAKPAADGDSPGDDGEGSGDTPGLDLSSAGGASSLAAAGGHSPAGSYSSQCEDEAALGRSGSPPLAMAASSGSGSGCGVPPGYTPFMLLSPHHMAPHTGANVEVAVVDVSRSSSGGSRAAPAADGWAAAPNGSWGAAAAGDGWEASRASPAAGAAALPLVVEVARTVGNPTSCGRGELPPSLQQAGTARELLEVFARMYSQRPAVDYAVVAQMLDQDADPGDVSAAERADEEALRRADAAAAQRRAASRTPSAQLSGSSGPPSGPRSQLHAATLHAALQQQQQALQQQQQQGSYALPPAGAEAGAVQGLAALPGSAQLEQEQSLLPGMAGSEAASSMLPPSEWSLQPEEVEICKRPDGTYWQLGTGAFGTCYKGLYHGSMLVAVKVLHRVESRRRGEEFEREVGLLKQLHDRNIVQFIGACLDGPAPMLVTEFLEFGDLWRALPLTNPGGQRIFAWYKRGRRLLFDVAKGLHYLHQRRIVHLDLKSANILLSRHGTAKICDIGMARVLGNKNYLSMLSGMGTFAWSAPEVLAGKRCTEKVDLYSFGVVIWEVCTGDVPVRGEMRALCAPADCPPEVVALYERCISEDPEQRPTAAELLQQYAAPAVQQREPARSAPRGVRGVRTMAHHVSSAVAALLTLIMLQGAAAAGQGTAETRPCGALPAAVRHRHLLHDALGPSPPPATAAVNDPSSQASNGTFINQLVDQKCSMMHRALVSGTVLQPGDGNLQPDEVSCCQSCLAGEGCTAWVYCPEPLGCSAEGSRAGTAQNGTAAAAPAGSATPPGSADQRRLLQLPFQGCRLLSIPAFKLQRDSPQILVKGPEVQFVSGTPVSFDLPILPGYSVRTGKETVFGLGYQCEESLLLHSCLLKGLAEELAAICDADPLCKAFVYLPGGVDSLSEPVGIFKGGAGVESIDISSLLPNPSTATYIKDGAVSLSGGSSSGGPLGASGGGGGSGTNALWIVLPTVLAVALAAAAAVAVYASLAMRRQARRLTEAEAALAKAQSRAPRGGGDKQAPATGGSGMLTVHLLKPSPPSSGSSTGGSADGSTPRAGATSCGSADGGVPCPQCGATLGVSACRQPRQRHRHAQQQQQQQHHHQQTGQQQPQPQQVVLAATSAPPNGAGSALAPP</sequence>
<feature type="transmembrane region" description="Helical" evidence="8">
    <location>
        <begin position="1268"/>
        <end position="1293"/>
    </location>
</feature>
<evidence type="ECO:0000256" key="8">
    <source>
        <dbReference type="SAM" id="Phobius"/>
    </source>
</evidence>
<dbReference type="InterPro" id="IPR051681">
    <property type="entry name" value="Ser/Thr_Kinases-Pseudokinases"/>
</dbReference>
<dbReference type="SUPFAM" id="SSF56112">
    <property type="entry name" value="Protein kinase-like (PK-like)"/>
    <property type="match status" value="1"/>
</dbReference>
<dbReference type="EMBL" id="LHPF02000013">
    <property type="protein sequence ID" value="PSC71778.1"/>
    <property type="molecule type" value="Genomic_DNA"/>
</dbReference>
<evidence type="ECO:0000313" key="12">
    <source>
        <dbReference type="Proteomes" id="UP000239649"/>
    </source>
</evidence>
<feature type="region of interest" description="Disordered" evidence="7">
    <location>
        <begin position="1310"/>
        <end position="1370"/>
    </location>
</feature>
<dbReference type="PROSITE" id="PS00108">
    <property type="entry name" value="PROTEIN_KINASE_ST"/>
    <property type="match status" value="1"/>
</dbReference>
<evidence type="ECO:0000256" key="5">
    <source>
        <dbReference type="ARBA" id="ARBA00022840"/>
    </source>
</evidence>
<gene>
    <name evidence="11" type="ORF">C2E20_4854</name>
</gene>
<keyword evidence="8" id="KW-0812">Transmembrane</keyword>
<dbReference type="CDD" id="cd13999">
    <property type="entry name" value="STKc_MAP3K-like"/>
    <property type="match status" value="1"/>
</dbReference>
<dbReference type="Pfam" id="PF07714">
    <property type="entry name" value="PK_Tyr_Ser-Thr"/>
    <property type="match status" value="1"/>
</dbReference>
<dbReference type="PANTHER" id="PTHR44329:SF298">
    <property type="entry name" value="MIXED LINEAGE KINASE DOMAIN-LIKE PROTEIN"/>
    <property type="match status" value="1"/>
</dbReference>
<evidence type="ECO:0000256" key="7">
    <source>
        <dbReference type="SAM" id="MobiDB-lite"/>
    </source>
</evidence>
<dbReference type="OrthoDB" id="10261027at2759"/>
<evidence type="ECO:0000256" key="6">
    <source>
        <dbReference type="PROSITE-ProRule" id="PRU10141"/>
    </source>
</evidence>
<feature type="compositionally biased region" description="Low complexity" evidence="7">
    <location>
        <begin position="370"/>
        <end position="382"/>
    </location>
</feature>
<evidence type="ECO:0000256" key="2">
    <source>
        <dbReference type="ARBA" id="ARBA00022679"/>
    </source>
</evidence>
<dbReference type="GO" id="GO:0097527">
    <property type="term" value="P:necroptotic signaling pathway"/>
    <property type="evidence" value="ECO:0007669"/>
    <property type="project" value="TreeGrafter"/>
</dbReference>
<dbReference type="InterPro" id="IPR001245">
    <property type="entry name" value="Ser-Thr/Tyr_kinase_cat_dom"/>
</dbReference>
<dbReference type="PROSITE" id="PS00107">
    <property type="entry name" value="PROTEIN_KINASE_ATP"/>
    <property type="match status" value="1"/>
</dbReference>
<feature type="signal peptide" evidence="9">
    <location>
        <begin position="1"/>
        <end position="17"/>
    </location>
</feature>